<dbReference type="Proteomes" id="UP000288096">
    <property type="component" value="Unassembled WGS sequence"/>
</dbReference>
<sequence>MNVRAAEADLTGENPAILRAHRSLPEKSGAESGFEIQALVWSPDPESRMAVINGNIVRTGGIVDDASVQYIGTDYIVFRKGSARWRTRFQLN</sequence>
<keyword evidence="2" id="KW-1185">Reference proteome</keyword>
<name>A0A401FQK9_9BACT</name>
<evidence type="ECO:0000313" key="2">
    <source>
        <dbReference type="Proteomes" id="UP000288096"/>
    </source>
</evidence>
<reference evidence="2" key="2">
    <citation type="submission" date="2019-01" db="EMBL/GenBank/DDBJ databases">
        <title>Genome sequence of Desulfonema ishimotonii strain Tokyo 01.</title>
        <authorList>
            <person name="Fukui M."/>
        </authorList>
    </citation>
    <scope>NUCLEOTIDE SEQUENCE [LARGE SCALE GENOMIC DNA]</scope>
    <source>
        <strain evidence="2">Tokyo 01</strain>
    </source>
</reference>
<comment type="caution">
    <text evidence="1">The sequence shown here is derived from an EMBL/GenBank/DDBJ whole genome shotgun (WGS) entry which is preliminary data.</text>
</comment>
<protein>
    <submittedName>
        <fullName evidence="1">Uncharacterized protein</fullName>
    </submittedName>
</protein>
<evidence type="ECO:0000313" key="1">
    <source>
        <dbReference type="EMBL" id="GBC59278.1"/>
    </source>
</evidence>
<organism evidence="1 2">
    <name type="scientific">Desulfonema ishimotonii</name>
    <dbReference type="NCBI Taxonomy" id="45657"/>
    <lineage>
        <taxon>Bacteria</taxon>
        <taxon>Pseudomonadati</taxon>
        <taxon>Thermodesulfobacteriota</taxon>
        <taxon>Desulfobacteria</taxon>
        <taxon>Desulfobacterales</taxon>
        <taxon>Desulfococcaceae</taxon>
        <taxon>Desulfonema</taxon>
    </lineage>
</organism>
<proteinExistence type="predicted"/>
<gene>
    <name evidence="1" type="ORF">DENIS_0214</name>
</gene>
<dbReference type="AlphaFoldDB" id="A0A401FQK9"/>
<reference evidence="2" key="1">
    <citation type="submission" date="2017-11" db="EMBL/GenBank/DDBJ databases">
        <authorList>
            <person name="Watanabe M."/>
            <person name="Kojima H."/>
        </authorList>
    </citation>
    <scope>NUCLEOTIDE SEQUENCE [LARGE SCALE GENOMIC DNA]</scope>
    <source>
        <strain evidence="2">Tokyo 01</strain>
    </source>
</reference>
<accession>A0A401FQK9</accession>
<dbReference type="EMBL" id="BEXT01000001">
    <property type="protein sequence ID" value="GBC59278.1"/>
    <property type="molecule type" value="Genomic_DNA"/>
</dbReference>